<dbReference type="Gene3D" id="1.20.1260.120">
    <property type="entry name" value="Protein of unknown function DUF2935"/>
    <property type="match status" value="1"/>
</dbReference>
<protein>
    <recommendedName>
        <fullName evidence="3">DUF2935 domain-containing protein</fullName>
    </recommendedName>
</protein>
<sequence length="275" mass="32542">MTNKLITLWEEHLFWLEVLQDHAYFVRDHLSVNEVEYVQTAQQYILLFGDLIKMLKDIPQTLEASDDVMIHFSRQCWPGGYFEFDGKLQSLRIDNKVNLNLSPTYLNGTLAENQEYLRILSQIMQGKEPKPLSLVNLMDLWLEDQLGHATLFRNLVDPIEVFPTKTIEGFISKYQVFIVQNHHLKGYLRFKEPGFARQREFAHEVGRTTLEMSQYIYSMVTKYKENKILNKTTLRFLEHHFPETCYFIKKLSYYDPSIQEPASKCSLRRPEYLSV</sequence>
<dbReference type="EMBL" id="PIQO01000020">
    <property type="protein sequence ID" value="PKR83259.1"/>
    <property type="molecule type" value="Genomic_DNA"/>
</dbReference>
<reference evidence="1 2" key="1">
    <citation type="submission" date="2017-11" db="EMBL/GenBank/DDBJ databases">
        <title>Bacillus camelliae sp. nov., isolated from pu'er tea.</title>
        <authorList>
            <person name="Niu L."/>
        </authorList>
    </citation>
    <scope>NUCLEOTIDE SEQUENCE [LARGE SCALE GENOMIC DNA]</scope>
    <source>
        <strain evidence="1 2">7578-1</strain>
    </source>
</reference>
<dbReference type="OrthoDB" id="1633927at2"/>
<keyword evidence="2" id="KW-1185">Reference proteome</keyword>
<dbReference type="AlphaFoldDB" id="A0A2N3LF84"/>
<organism evidence="1 2">
    <name type="scientific">Heyndrickxia camelliae</name>
    <dbReference type="NCBI Taxonomy" id="1707093"/>
    <lineage>
        <taxon>Bacteria</taxon>
        <taxon>Bacillati</taxon>
        <taxon>Bacillota</taxon>
        <taxon>Bacilli</taxon>
        <taxon>Bacillales</taxon>
        <taxon>Bacillaceae</taxon>
        <taxon>Heyndrickxia</taxon>
    </lineage>
</organism>
<dbReference type="SUPFAM" id="SSF158430">
    <property type="entry name" value="Bacillus cereus metalloprotein-like"/>
    <property type="match status" value="2"/>
</dbReference>
<comment type="caution">
    <text evidence="1">The sequence shown here is derived from an EMBL/GenBank/DDBJ whole genome shotgun (WGS) entry which is preliminary data.</text>
</comment>
<dbReference type="RefSeq" id="WP_101355954.1">
    <property type="nucleotide sequence ID" value="NZ_PIQO01000020.1"/>
</dbReference>
<evidence type="ECO:0000313" key="1">
    <source>
        <dbReference type="EMBL" id="PKR83259.1"/>
    </source>
</evidence>
<evidence type="ECO:0000313" key="2">
    <source>
        <dbReference type="Proteomes" id="UP000233440"/>
    </source>
</evidence>
<dbReference type="InterPro" id="IPR021328">
    <property type="entry name" value="CotB-like"/>
</dbReference>
<name>A0A2N3LF84_9BACI</name>
<evidence type="ECO:0008006" key="3">
    <source>
        <dbReference type="Google" id="ProtNLM"/>
    </source>
</evidence>
<gene>
    <name evidence="1" type="ORF">CWO92_19860</name>
</gene>
<dbReference type="Pfam" id="PF11155">
    <property type="entry name" value="DUF2935"/>
    <property type="match status" value="2"/>
</dbReference>
<dbReference type="Proteomes" id="UP000233440">
    <property type="component" value="Unassembled WGS sequence"/>
</dbReference>
<accession>A0A2N3LF84</accession>
<proteinExistence type="predicted"/>